<keyword evidence="6 8" id="KW-1133">Transmembrane helix</keyword>
<keyword evidence="4" id="KW-0309">Germination</keyword>
<keyword evidence="7 8" id="KW-0472">Membrane</keyword>
<dbReference type="KEGG" id="plw:D5F53_21615"/>
<feature type="transmembrane region" description="Helical" evidence="8">
    <location>
        <begin position="153"/>
        <end position="176"/>
    </location>
</feature>
<feature type="transmembrane region" description="Helical" evidence="8">
    <location>
        <begin position="275"/>
        <end position="298"/>
    </location>
</feature>
<evidence type="ECO:0000256" key="1">
    <source>
        <dbReference type="ARBA" id="ARBA00004141"/>
    </source>
</evidence>
<keyword evidence="5 8" id="KW-0812">Transmembrane</keyword>
<keyword evidence="10" id="KW-1185">Reference proteome</keyword>
<dbReference type="AlphaFoldDB" id="A0A385TWV1"/>
<dbReference type="EMBL" id="CP032412">
    <property type="protein sequence ID" value="AYB45735.1"/>
    <property type="molecule type" value="Genomic_DNA"/>
</dbReference>
<dbReference type="PANTHER" id="PTHR34975:SF2">
    <property type="entry name" value="SPORE GERMINATION PROTEIN A2"/>
    <property type="match status" value="1"/>
</dbReference>
<gene>
    <name evidence="9" type="ORF">D5F53_21615</name>
</gene>
<feature type="transmembrane region" description="Helical" evidence="8">
    <location>
        <begin position="16"/>
        <end position="33"/>
    </location>
</feature>
<keyword evidence="3" id="KW-0813">Transport</keyword>
<sequence length="368" mass="41249">MNNNQLSNQSIGSKEIVYSVSNMLIGLGILTLPNTIARNTHFSDGWMSIILGGMIALGFAWAIGALASRFPGKNYHAMATIILNRKAAHVVTLLISLYLLLFVSYQVRGVSTITRLYLFDNTPEEIIGLVYLLVLIYAVAGPSIALVRMNLIFFPIVVSIMLLIVILNLGSLNMHYLLPVFKTDWRRIVITSKDTVFSYLGLEIMLFYNIYVVRKSKLLGSVFRGVLIPIFIYFIIFVFVIGVFGPIVASNTLYPLAELAKEVEVPGGIFERFEFFFFVIWLMTLFSTNAMAFDVALLALESVFPKYRRFTMILILAPILFILGLLPSTLRELNVFAEWISYMGIGFAWLLPALLLLVAKIRGVKGNG</sequence>
<protein>
    <submittedName>
        <fullName evidence="9">Spore gernimation protein</fullName>
    </submittedName>
</protein>
<name>A0A385TWV1_PAELA</name>
<dbReference type="PANTHER" id="PTHR34975">
    <property type="entry name" value="SPORE GERMINATION PROTEIN A2"/>
    <property type="match status" value="1"/>
</dbReference>
<feature type="transmembrane region" description="Helical" evidence="8">
    <location>
        <begin position="225"/>
        <end position="249"/>
    </location>
</feature>
<evidence type="ECO:0000313" key="10">
    <source>
        <dbReference type="Proteomes" id="UP000266552"/>
    </source>
</evidence>
<feature type="transmembrane region" description="Helical" evidence="8">
    <location>
        <begin position="339"/>
        <end position="359"/>
    </location>
</feature>
<evidence type="ECO:0000256" key="5">
    <source>
        <dbReference type="ARBA" id="ARBA00022692"/>
    </source>
</evidence>
<dbReference type="NCBIfam" id="TIGR00912">
    <property type="entry name" value="2A0309"/>
    <property type="match status" value="1"/>
</dbReference>
<feature type="transmembrane region" description="Helical" evidence="8">
    <location>
        <begin position="126"/>
        <end position="146"/>
    </location>
</feature>
<dbReference type="Pfam" id="PF03845">
    <property type="entry name" value="Spore_permease"/>
    <property type="match status" value="1"/>
</dbReference>
<evidence type="ECO:0000256" key="6">
    <source>
        <dbReference type="ARBA" id="ARBA00022989"/>
    </source>
</evidence>
<dbReference type="InterPro" id="IPR004761">
    <property type="entry name" value="Spore_GerAB"/>
</dbReference>
<evidence type="ECO:0000256" key="4">
    <source>
        <dbReference type="ARBA" id="ARBA00022544"/>
    </source>
</evidence>
<dbReference type="Proteomes" id="UP000266552">
    <property type="component" value="Chromosome"/>
</dbReference>
<evidence type="ECO:0000256" key="8">
    <source>
        <dbReference type="SAM" id="Phobius"/>
    </source>
</evidence>
<feature type="transmembrane region" description="Helical" evidence="8">
    <location>
        <begin position="196"/>
        <end position="213"/>
    </location>
</feature>
<dbReference type="RefSeq" id="WP_119849427.1">
    <property type="nucleotide sequence ID" value="NZ_CP032412.1"/>
</dbReference>
<evidence type="ECO:0000256" key="2">
    <source>
        <dbReference type="ARBA" id="ARBA00007998"/>
    </source>
</evidence>
<dbReference type="GO" id="GO:0016020">
    <property type="term" value="C:membrane"/>
    <property type="evidence" value="ECO:0007669"/>
    <property type="project" value="UniProtKB-SubCell"/>
</dbReference>
<comment type="similarity">
    <text evidence="2">Belongs to the amino acid-polyamine-organocation (APC) superfamily. Spore germination protein (SGP) (TC 2.A.3.9) family.</text>
</comment>
<feature type="transmembrane region" description="Helical" evidence="8">
    <location>
        <begin position="310"/>
        <end position="327"/>
    </location>
</feature>
<organism evidence="9 10">
    <name type="scientific">Paenibacillus lautus</name>
    <name type="common">Bacillus lautus</name>
    <dbReference type="NCBI Taxonomy" id="1401"/>
    <lineage>
        <taxon>Bacteria</taxon>
        <taxon>Bacillati</taxon>
        <taxon>Bacillota</taxon>
        <taxon>Bacilli</taxon>
        <taxon>Bacillales</taxon>
        <taxon>Paenibacillaceae</taxon>
        <taxon>Paenibacillus</taxon>
    </lineage>
</organism>
<evidence type="ECO:0000313" key="9">
    <source>
        <dbReference type="EMBL" id="AYB45735.1"/>
    </source>
</evidence>
<feature type="transmembrane region" description="Helical" evidence="8">
    <location>
        <begin position="45"/>
        <end position="67"/>
    </location>
</feature>
<accession>A0A385TWV1</accession>
<proteinExistence type="inferred from homology"/>
<comment type="subcellular location">
    <subcellularLocation>
        <location evidence="1">Membrane</location>
        <topology evidence="1">Multi-pass membrane protein</topology>
    </subcellularLocation>
</comment>
<evidence type="ECO:0000256" key="3">
    <source>
        <dbReference type="ARBA" id="ARBA00022448"/>
    </source>
</evidence>
<reference evidence="9 10" key="1">
    <citation type="submission" date="2018-09" db="EMBL/GenBank/DDBJ databases">
        <title>Genome Sequence of Paenibacillus lautus Strain E7593-69, Azo Dye-Degrading Bacteria, Isolated from Commercial Tattoo Inks.</title>
        <authorList>
            <person name="Nho S.W."/>
            <person name="Kim S.-J."/>
            <person name="Kweon O."/>
            <person name="Cerniglia C.E."/>
        </authorList>
    </citation>
    <scope>NUCLEOTIDE SEQUENCE [LARGE SCALE GENOMIC DNA]</scope>
    <source>
        <strain evidence="9 10">E7593-69</strain>
    </source>
</reference>
<dbReference type="GO" id="GO:0009847">
    <property type="term" value="P:spore germination"/>
    <property type="evidence" value="ECO:0007669"/>
    <property type="project" value="InterPro"/>
</dbReference>
<feature type="transmembrane region" description="Helical" evidence="8">
    <location>
        <begin position="87"/>
        <end position="106"/>
    </location>
</feature>
<evidence type="ECO:0000256" key="7">
    <source>
        <dbReference type="ARBA" id="ARBA00023136"/>
    </source>
</evidence>